<evidence type="ECO:0000313" key="3">
    <source>
        <dbReference type="EMBL" id="KIO46239.1"/>
    </source>
</evidence>
<reference evidence="3 4" key="1">
    <citation type="submission" date="2014-07" db="EMBL/GenBank/DDBJ databases">
        <title>Porphyromonadaceae bacterium OUH 334697 = ATCC BAA-2682 = DSM 28341 draft genome.</title>
        <authorList>
            <person name="Sydenham T.V."/>
            <person name="Hasman H."/>
            <person name="Justesen U.S."/>
        </authorList>
    </citation>
    <scope>NUCLEOTIDE SEQUENCE [LARGE SCALE GENOMIC DNA]</scope>
    <source>
        <strain evidence="3 4">OUH 334697</strain>
    </source>
</reference>
<evidence type="ECO:0000256" key="1">
    <source>
        <dbReference type="SAM" id="Phobius"/>
    </source>
</evidence>
<feature type="transmembrane region" description="Helical" evidence="1">
    <location>
        <begin position="58"/>
        <end position="77"/>
    </location>
</feature>
<sequence>MNLHNVNTILTHEAKIQGRGILFKILAGLVIGGITYIVMIYQGNFHPVSWQKIAMPSYIPWISTTLLNLIQNLFIIFRVSGFYKRWTAENLEVHQASNSEWMTGKVLGVIKVLFILDFASIGITSLVHILLTGSPFNIGIYLFYFSTLTIPSTLFYTGFTLLLSFLTRHKGITVLIAGILYLFTSGVFHDYWNGTTDVLAISIPNIFSNITGHVNTGYYLMHQGAFLLLGTGLISLATARFNRIPNRVKAPGRIRLAGGIATLVGITLLASYRIHFVKESQKRQNHVEIFARHGNIPSLQIPEHQIHFSREGSIVNATSELYLKNPNPGKVDTLVLFLNPGLKINSLKENGKELPFKQEGQVTLIFHPLETGQEIKLKLRYSGEIDESVAYLDIPDKLFYKPKDNPFLPFVLGKRTAIVEKDFIFLTPEVMWYPSAVPPVNPMAPFCSGKDFTRFKLTVENPGELIFLSQGKEEKNKKQVSFHNEEPLTGISLCAGKFRKKNINMGKFNAEFYHFEKQPFFSNDLKIVTTNSIIEEYRDILHFNNLPDNPPFKLMLVETPLSITSFFRPWKKSSDFAQPEIFFWPERGATFNVNFKGLKNVHEKKGDPSMSDQRIQDHLRNYLIFQINREKIFHEDEKKHTNSWEKNKYNICPVLFRDTCFIQSEEFPIMDIMIKNILEEEAHFSFFTGGISPSPETIFALNYLDKHSLEEALQDKKLSENILLEIIHYKKRDLLHYLSSCCRRDSVINLFREFLSNPYQIISFEKIINTFKERFNTDIHSFIRSWYREKGLPTIIVQETQRGKIEGDRLNRYAAHIKLYNPTDINAIIRISFEDIRYWGPSSPSIRYHLIPAHSCKLIKMTNDNRYQIILYTGISHNIPNQLQLPPIPFSTKDTTNGIFDCEHNKSIISNKELTVDNEDEGFSLIEPTHERINSLFQNKSTRYNDRAYNANKWTKLYSFIYYGDVVKSVFYKIGGKGNYKARWETTITEPGEYEIFVYLPRVENLQNNLYSYGNGAKQHYLIEYKKETHEVILDLSKPYSFNEWFSLGTFTLGSGKTSVTLNDKGGPKQFIVADVIKWIKRK</sequence>
<keyword evidence="1" id="KW-0472">Membrane</keyword>
<comment type="caution">
    <text evidence="3">The sequence shown here is derived from an EMBL/GenBank/DDBJ whole genome shotgun (WGS) entry which is preliminary data.</text>
</comment>
<feature type="transmembrane region" description="Helical" evidence="1">
    <location>
        <begin position="143"/>
        <end position="165"/>
    </location>
</feature>
<feature type="transmembrane region" description="Helical" evidence="1">
    <location>
        <begin position="254"/>
        <end position="274"/>
    </location>
</feature>
<keyword evidence="1" id="KW-1133">Transmembrane helix</keyword>
<gene>
    <name evidence="3" type="ORF">IE90_05435</name>
</gene>
<dbReference type="Pfam" id="PF25275">
    <property type="entry name" value="Golvesin_C"/>
    <property type="match status" value="1"/>
</dbReference>
<feature type="transmembrane region" description="Helical" evidence="1">
    <location>
        <begin position="224"/>
        <end position="242"/>
    </location>
</feature>
<keyword evidence="1" id="KW-0812">Transmembrane</keyword>
<evidence type="ECO:0000259" key="2">
    <source>
        <dbReference type="Pfam" id="PF25275"/>
    </source>
</evidence>
<feature type="transmembrane region" description="Helical" evidence="1">
    <location>
        <begin position="172"/>
        <end position="192"/>
    </location>
</feature>
<name>A0AB34R3R7_9PORP</name>
<dbReference type="EMBL" id="JPIT01000016">
    <property type="protein sequence ID" value="KIO46239.1"/>
    <property type="molecule type" value="Genomic_DNA"/>
</dbReference>
<dbReference type="RefSeq" id="WP_041502850.1">
    <property type="nucleotide sequence ID" value="NZ_JPIT01000016.1"/>
</dbReference>
<dbReference type="InterPro" id="IPR033803">
    <property type="entry name" value="CBD-like_Golvesin-Xly"/>
</dbReference>
<feature type="transmembrane region" description="Helical" evidence="1">
    <location>
        <begin position="21"/>
        <end position="38"/>
    </location>
</feature>
<protein>
    <recommendedName>
        <fullName evidence="2">Golvesin/Xly CBD-like domain-containing protein</fullName>
    </recommendedName>
</protein>
<proteinExistence type="predicted"/>
<evidence type="ECO:0000313" key="4">
    <source>
        <dbReference type="Proteomes" id="UP000031937"/>
    </source>
</evidence>
<feature type="domain" description="Golvesin/Xly CBD-like" evidence="2">
    <location>
        <begin position="951"/>
        <end position="1078"/>
    </location>
</feature>
<dbReference type="Proteomes" id="UP000031937">
    <property type="component" value="Unassembled WGS sequence"/>
</dbReference>
<dbReference type="AlphaFoldDB" id="A0AB34R3R7"/>
<organism evidence="3 4">
    <name type="scientific">Sanguibacteroides justesenii</name>
    <dbReference type="NCBI Taxonomy" id="1547597"/>
    <lineage>
        <taxon>Bacteria</taxon>
        <taxon>Pseudomonadati</taxon>
        <taxon>Bacteroidota</taxon>
        <taxon>Bacteroidia</taxon>
        <taxon>Bacteroidales</taxon>
        <taxon>Porphyromonadaceae</taxon>
        <taxon>Sanguibacteroides</taxon>
    </lineage>
</organism>
<accession>A0AB34R3R7</accession>
<feature type="transmembrane region" description="Helical" evidence="1">
    <location>
        <begin position="112"/>
        <end position="131"/>
    </location>
</feature>